<keyword evidence="5 8" id="KW-0378">Hydrolase</keyword>
<organism evidence="12 13">
    <name type="scientific">Candidatus Mediterraneibacter faecavium</name>
    <dbReference type="NCBI Taxonomy" id="2838668"/>
    <lineage>
        <taxon>Bacteria</taxon>
        <taxon>Bacillati</taxon>
        <taxon>Bacillota</taxon>
        <taxon>Clostridia</taxon>
        <taxon>Lachnospirales</taxon>
        <taxon>Lachnospiraceae</taxon>
        <taxon>Mediterraneibacter</taxon>
    </lineage>
</organism>
<dbReference type="PANTHER" id="PTHR43101">
    <property type="entry name" value="BETA-FRUCTOSIDASE"/>
    <property type="match status" value="1"/>
</dbReference>
<evidence type="ECO:0000259" key="11">
    <source>
        <dbReference type="Pfam" id="PF08244"/>
    </source>
</evidence>
<evidence type="ECO:0000256" key="3">
    <source>
        <dbReference type="ARBA" id="ARBA00012758"/>
    </source>
</evidence>
<dbReference type="InterPro" id="IPR018053">
    <property type="entry name" value="Glyco_hydro_32_AS"/>
</dbReference>
<evidence type="ECO:0000256" key="6">
    <source>
        <dbReference type="ARBA" id="ARBA00023295"/>
    </source>
</evidence>
<dbReference type="Gene3D" id="2.60.120.560">
    <property type="entry name" value="Exo-inulinase, domain 1"/>
    <property type="match status" value="1"/>
</dbReference>
<evidence type="ECO:0000256" key="7">
    <source>
        <dbReference type="ARBA" id="ARBA00033367"/>
    </source>
</evidence>
<dbReference type="PROSITE" id="PS00609">
    <property type="entry name" value="GLYCOSYL_HYDROL_F32"/>
    <property type="match status" value="1"/>
</dbReference>
<dbReference type="EC" id="3.2.1.26" evidence="3 8"/>
<evidence type="ECO:0000259" key="10">
    <source>
        <dbReference type="Pfam" id="PF00251"/>
    </source>
</evidence>
<dbReference type="GO" id="GO:0005975">
    <property type="term" value="P:carbohydrate metabolic process"/>
    <property type="evidence" value="ECO:0007669"/>
    <property type="project" value="InterPro"/>
</dbReference>
<evidence type="ECO:0000313" key="13">
    <source>
        <dbReference type="Proteomes" id="UP000823902"/>
    </source>
</evidence>
<evidence type="ECO:0000256" key="4">
    <source>
        <dbReference type="ARBA" id="ARBA00019623"/>
    </source>
</evidence>
<dbReference type="GO" id="GO:0005737">
    <property type="term" value="C:cytoplasm"/>
    <property type="evidence" value="ECO:0007669"/>
    <property type="project" value="UniProtKB-SubCell"/>
</dbReference>
<dbReference type="SMART" id="SM00640">
    <property type="entry name" value="Glyco_32"/>
    <property type="match status" value="1"/>
</dbReference>
<reference evidence="12" key="2">
    <citation type="submission" date="2021-04" db="EMBL/GenBank/DDBJ databases">
        <authorList>
            <person name="Gilroy R."/>
        </authorList>
    </citation>
    <scope>NUCLEOTIDE SEQUENCE</scope>
    <source>
        <strain evidence="12">CHK196-7946</strain>
    </source>
</reference>
<dbReference type="PANTHER" id="PTHR43101:SF1">
    <property type="entry name" value="BETA-FRUCTOSIDASE"/>
    <property type="match status" value="1"/>
</dbReference>
<comment type="caution">
    <text evidence="12">The sequence shown here is derived from an EMBL/GenBank/DDBJ whole genome shotgun (WGS) entry which is preliminary data.</text>
</comment>
<keyword evidence="6 8" id="KW-0326">Glycosidase</keyword>
<evidence type="ECO:0000256" key="5">
    <source>
        <dbReference type="ARBA" id="ARBA00022801"/>
    </source>
</evidence>
<dbReference type="InterPro" id="IPR006232">
    <property type="entry name" value="Suc6P_hydrolase"/>
</dbReference>
<evidence type="ECO:0000256" key="8">
    <source>
        <dbReference type="RuleBase" id="RU362110"/>
    </source>
</evidence>
<comment type="function">
    <text evidence="9">Enables the bacterium to metabolize sucrose as a sole carbon source.</text>
</comment>
<comment type="pathway">
    <text evidence="1 9">Glycan biosynthesis; sucrose metabolism.</text>
</comment>
<protein>
    <recommendedName>
        <fullName evidence="4 8">Sucrose-6-phosphate hydrolase</fullName>
        <ecNumber evidence="3 8">3.2.1.26</ecNumber>
    </recommendedName>
    <alternativeName>
        <fullName evidence="7 9">Invertase</fullName>
    </alternativeName>
</protein>
<dbReference type="GO" id="GO:0004564">
    <property type="term" value="F:beta-fructofuranosidase activity"/>
    <property type="evidence" value="ECO:0007669"/>
    <property type="project" value="UniProtKB-EC"/>
</dbReference>
<dbReference type="InterPro" id="IPR013148">
    <property type="entry name" value="Glyco_hydro_32_N"/>
</dbReference>
<dbReference type="InterPro" id="IPR023296">
    <property type="entry name" value="Glyco_hydro_beta-prop_sf"/>
</dbReference>
<evidence type="ECO:0000256" key="1">
    <source>
        <dbReference type="ARBA" id="ARBA00004914"/>
    </source>
</evidence>
<feature type="domain" description="Glycosyl hydrolase family 32 N-terminal" evidence="10">
    <location>
        <begin position="34"/>
        <end position="364"/>
    </location>
</feature>
<dbReference type="SUPFAM" id="SSF49899">
    <property type="entry name" value="Concanavalin A-like lectins/glucanases"/>
    <property type="match status" value="1"/>
</dbReference>
<sequence length="506" mass="58179">MDNEMQQIKFRQEREALKEMERTVNNCPFRTRYHIMPPVGWLNDPNGLCQFRGIYHAYFQYSPLSVHGGGGYWGHCISTDLLHWEYKPPVLTTDIPEDAGGVYSGSALIEDDHMYLFYTGNVKMPGDYDYIDSGRISTQILTGSGDGQHMSEKVKLLGMEDYPEDITQHVRDPKVWKEDGRYYMVLGARARAWDGSGQRSDKGCVLIYASDDREKWSLCRKIVPEHKFGYMWECPDIFTLGGRRILSFCPQGLPSGPERYQNLYQSGYSLLPAHGPHKDHGDGQDDRTAECIWDPEETFREWDMGFDFYAPQSFEDEKGRRILIGWAGVPDTEKTHRNLSVGHGWQHCLTLPTELIYHNGRIFRRPVKELEALPWKETDPDVTEDERRKYRWEKQTIEITESRIAGGEREYLIGQEDNGLTIRVSGDRVELDFLNRYGEPSVCGGGRRTRAGRVEGSVEELLVLVDSSIVEVFVNGGETVFTTRIYLEKKDRELVTDGRCRILALT</sequence>
<dbReference type="AlphaFoldDB" id="A0A9D2Q652"/>
<comment type="catalytic activity">
    <reaction evidence="8">
        <text>Hydrolysis of terminal non-reducing beta-D-fructofuranoside residues in beta-D-fructofuranosides.</text>
        <dbReference type="EC" id="3.2.1.26"/>
    </reaction>
</comment>
<evidence type="ECO:0000313" key="12">
    <source>
        <dbReference type="EMBL" id="HJC73574.1"/>
    </source>
</evidence>
<dbReference type="SUPFAM" id="SSF75005">
    <property type="entry name" value="Arabinanase/levansucrase/invertase"/>
    <property type="match status" value="1"/>
</dbReference>
<dbReference type="InterPro" id="IPR051214">
    <property type="entry name" value="GH32_Enzymes"/>
</dbReference>
<reference evidence="12" key="1">
    <citation type="journal article" date="2021" name="PeerJ">
        <title>Extensive microbial diversity within the chicken gut microbiome revealed by metagenomics and culture.</title>
        <authorList>
            <person name="Gilroy R."/>
            <person name="Ravi A."/>
            <person name="Getino M."/>
            <person name="Pursley I."/>
            <person name="Horton D.L."/>
            <person name="Alikhan N.F."/>
            <person name="Baker D."/>
            <person name="Gharbi K."/>
            <person name="Hall N."/>
            <person name="Watson M."/>
            <person name="Adriaenssens E.M."/>
            <person name="Foster-Nyarko E."/>
            <person name="Jarju S."/>
            <person name="Secka A."/>
            <person name="Antonio M."/>
            <person name="Oren A."/>
            <person name="Chaudhuri R.R."/>
            <person name="La Ragione R."/>
            <person name="Hildebrand F."/>
            <person name="Pallen M.J."/>
        </authorList>
    </citation>
    <scope>NUCLEOTIDE SEQUENCE</scope>
    <source>
        <strain evidence="12">CHK196-7946</strain>
    </source>
</reference>
<name>A0A9D2Q652_9FIRM</name>
<gene>
    <name evidence="12" type="ORF">H9697_01285</name>
</gene>
<proteinExistence type="inferred from homology"/>
<keyword evidence="9" id="KW-0119">Carbohydrate metabolism</keyword>
<dbReference type="Pfam" id="PF00251">
    <property type="entry name" value="Glyco_hydro_32N"/>
    <property type="match status" value="1"/>
</dbReference>
<dbReference type="Gene3D" id="2.115.10.20">
    <property type="entry name" value="Glycosyl hydrolase domain, family 43"/>
    <property type="match status" value="1"/>
</dbReference>
<comment type="similarity">
    <text evidence="2 8">Belongs to the glycosyl hydrolase 32 family.</text>
</comment>
<feature type="domain" description="Glycosyl hydrolase family 32 C-terminal" evidence="11">
    <location>
        <begin position="459"/>
        <end position="489"/>
    </location>
</feature>
<dbReference type="CDD" id="cd18623">
    <property type="entry name" value="GH32_ScrB-like"/>
    <property type="match status" value="1"/>
</dbReference>
<comment type="subcellular location">
    <subcellularLocation>
        <location evidence="9">Cytoplasm</location>
    </subcellularLocation>
</comment>
<dbReference type="Pfam" id="PF08244">
    <property type="entry name" value="Glyco_hydro_32C"/>
    <property type="match status" value="1"/>
</dbReference>
<dbReference type="InterPro" id="IPR013320">
    <property type="entry name" value="ConA-like_dom_sf"/>
</dbReference>
<dbReference type="Proteomes" id="UP000823902">
    <property type="component" value="Unassembled WGS sequence"/>
</dbReference>
<evidence type="ECO:0000256" key="9">
    <source>
        <dbReference type="RuleBase" id="RU365015"/>
    </source>
</evidence>
<dbReference type="EMBL" id="DWVY01000004">
    <property type="protein sequence ID" value="HJC73574.1"/>
    <property type="molecule type" value="Genomic_DNA"/>
</dbReference>
<dbReference type="InterPro" id="IPR013189">
    <property type="entry name" value="Glyco_hydro_32_C"/>
</dbReference>
<dbReference type="NCBIfam" id="TIGR01322">
    <property type="entry name" value="scrB_fam"/>
    <property type="match status" value="1"/>
</dbReference>
<dbReference type="InterPro" id="IPR001362">
    <property type="entry name" value="Glyco_hydro_32"/>
</dbReference>
<evidence type="ECO:0000256" key="2">
    <source>
        <dbReference type="ARBA" id="ARBA00009902"/>
    </source>
</evidence>
<accession>A0A9D2Q652</accession>
<keyword evidence="9" id="KW-0963">Cytoplasm</keyword>